<dbReference type="SFLD" id="SFLDS00019">
    <property type="entry name" value="Glutathione_Transferase_(cytos"/>
    <property type="match status" value="1"/>
</dbReference>
<dbReference type="PROSITE" id="PS50404">
    <property type="entry name" value="GST_NTER"/>
    <property type="match status" value="1"/>
</dbReference>
<accession>A0A495DFA2</accession>
<dbReference type="GO" id="GO:0004364">
    <property type="term" value="F:glutathione transferase activity"/>
    <property type="evidence" value="ECO:0007669"/>
    <property type="project" value="TreeGrafter"/>
</dbReference>
<dbReference type="GO" id="GO:0006749">
    <property type="term" value="P:glutathione metabolic process"/>
    <property type="evidence" value="ECO:0007669"/>
    <property type="project" value="TreeGrafter"/>
</dbReference>
<dbReference type="Gene3D" id="1.20.1050.10">
    <property type="match status" value="1"/>
</dbReference>
<comment type="caution">
    <text evidence="4">The sequence shown here is derived from an EMBL/GenBank/DDBJ whole genome shotgun (WGS) entry which is preliminary data.</text>
</comment>
<organism evidence="4 5">
    <name type="scientific">Maricaulis maris</name>
    <dbReference type="NCBI Taxonomy" id="74318"/>
    <lineage>
        <taxon>Bacteria</taxon>
        <taxon>Pseudomonadati</taxon>
        <taxon>Pseudomonadota</taxon>
        <taxon>Alphaproteobacteria</taxon>
        <taxon>Maricaulales</taxon>
        <taxon>Maricaulaceae</taxon>
        <taxon>Maricaulis</taxon>
    </lineage>
</organism>
<dbReference type="InterPro" id="IPR004045">
    <property type="entry name" value="Glutathione_S-Trfase_N"/>
</dbReference>
<evidence type="ECO:0000313" key="4">
    <source>
        <dbReference type="EMBL" id="RKR00206.1"/>
    </source>
</evidence>
<dbReference type="RefSeq" id="WP_121210561.1">
    <property type="nucleotide sequence ID" value="NZ_RBIM01000003.1"/>
</dbReference>
<gene>
    <name evidence="4" type="ORF">C7435_1407</name>
</gene>
<dbReference type="PROSITE" id="PS50405">
    <property type="entry name" value="GST_CTER"/>
    <property type="match status" value="1"/>
</dbReference>
<dbReference type="EMBL" id="RBIM01000003">
    <property type="protein sequence ID" value="RKR00206.1"/>
    <property type="molecule type" value="Genomic_DNA"/>
</dbReference>
<protein>
    <submittedName>
        <fullName evidence="4">Maleylacetoacetate isomerase/maleylpyruvate isomerase</fullName>
    </submittedName>
</protein>
<reference evidence="4 5" key="1">
    <citation type="submission" date="2018-10" db="EMBL/GenBank/DDBJ databases">
        <title>Genomic Encyclopedia of Type Strains, Phase IV (KMG-IV): sequencing the most valuable type-strain genomes for metagenomic binning, comparative biology and taxonomic classification.</title>
        <authorList>
            <person name="Goeker M."/>
        </authorList>
    </citation>
    <scope>NUCLEOTIDE SEQUENCE [LARGE SCALE GENOMIC DNA]</scope>
    <source>
        <strain evidence="4 5">DSM 4734</strain>
    </source>
</reference>
<dbReference type="InterPro" id="IPR040079">
    <property type="entry name" value="Glutathione_S-Trfase"/>
</dbReference>
<dbReference type="Pfam" id="PF02798">
    <property type="entry name" value="GST_N"/>
    <property type="match status" value="1"/>
</dbReference>
<dbReference type="SUPFAM" id="SSF47616">
    <property type="entry name" value="GST C-terminal domain-like"/>
    <property type="match status" value="1"/>
</dbReference>
<dbReference type="CDD" id="cd03042">
    <property type="entry name" value="GST_N_Zeta"/>
    <property type="match status" value="1"/>
</dbReference>
<dbReference type="SUPFAM" id="SSF52833">
    <property type="entry name" value="Thioredoxin-like"/>
    <property type="match status" value="1"/>
</dbReference>
<dbReference type="InterPro" id="IPR010987">
    <property type="entry name" value="Glutathione-S-Trfase_C-like"/>
</dbReference>
<evidence type="ECO:0000259" key="2">
    <source>
        <dbReference type="PROSITE" id="PS50404"/>
    </source>
</evidence>
<keyword evidence="4" id="KW-0670">Pyruvate</keyword>
<dbReference type="GO" id="GO:0016034">
    <property type="term" value="F:maleylacetoacetate isomerase activity"/>
    <property type="evidence" value="ECO:0007669"/>
    <property type="project" value="TreeGrafter"/>
</dbReference>
<feature type="domain" description="GST C-terminal" evidence="3">
    <location>
        <begin position="87"/>
        <end position="215"/>
    </location>
</feature>
<dbReference type="AlphaFoldDB" id="A0A495DFA2"/>
<dbReference type="InterPro" id="IPR005955">
    <property type="entry name" value="GST_Zeta"/>
</dbReference>
<keyword evidence="4" id="KW-0413">Isomerase</keyword>
<sequence>MTTTLYGYWRSSAAYRLRIALNLKDVSYQQVAVNLKEGEQAGADWLAIQPQGLVPVLEHGGDRLLQSPAILEWIDETWPDPAFLPRDAAERCRIRGWASIIGCDIHPLQNLRVLKAVAGDLGQGPEGMKAWAQRWMTSGLDALETLVRAAPRTGEYLGGQRPGLADIYLVPQAYNARRWGLDMADWPALAAADAACRALPAFDAAAPERQPDAEN</sequence>
<dbReference type="PANTHER" id="PTHR42673:SF4">
    <property type="entry name" value="MALEYLACETOACETATE ISOMERASE"/>
    <property type="match status" value="1"/>
</dbReference>
<dbReference type="OrthoDB" id="509852at2"/>
<dbReference type="GO" id="GO:0006559">
    <property type="term" value="P:L-phenylalanine catabolic process"/>
    <property type="evidence" value="ECO:0007669"/>
    <property type="project" value="TreeGrafter"/>
</dbReference>
<dbReference type="InterPro" id="IPR036249">
    <property type="entry name" value="Thioredoxin-like_sf"/>
</dbReference>
<name>A0A495DFA2_9PROT</name>
<proteinExistence type="inferred from homology"/>
<evidence type="ECO:0000313" key="5">
    <source>
        <dbReference type="Proteomes" id="UP000273675"/>
    </source>
</evidence>
<feature type="domain" description="GST N-terminal" evidence="2">
    <location>
        <begin position="1"/>
        <end position="82"/>
    </location>
</feature>
<evidence type="ECO:0000256" key="1">
    <source>
        <dbReference type="ARBA" id="ARBA00010007"/>
    </source>
</evidence>
<dbReference type="InterPro" id="IPR034333">
    <property type="entry name" value="GST_Zeta_N"/>
</dbReference>
<comment type="similarity">
    <text evidence="1">Belongs to the GST superfamily. Zeta family.</text>
</comment>
<dbReference type="SFLD" id="SFLDG00358">
    <property type="entry name" value="Main_(cytGST)"/>
    <property type="match status" value="1"/>
</dbReference>
<dbReference type="Proteomes" id="UP000273675">
    <property type="component" value="Unassembled WGS sequence"/>
</dbReference>
<dbReference type="InterPro" id="IPR036282">
    <property type="entry name" value="Glutathione-S-Trfase_C_sf"/>
</dbReference>
<dbReference type="GO" id="GO:0005737">
    <property type="term" value="C:cytoplasm"/>
    <property type="evidence" value="ECO:0007669"/>
    <property type="project" value="InterPro"/>
</dbReference>
<evidence type="ECO:0000259" key="3">
    <source>
        <dbReference type="PROSITE" id="PS50405"/>
    </source>
</evidence>
<dbReference type="PANTHER" id="PTHR42673">
    <property type="entry name" value="MALEYLACETOACETATE ISOMERASE"/>
    <property type="match status" value="1"/>
</dbReference>
<dbReference type="NCBIfam" id="TIGR01262">
    <property type="entry name" value="maiA"/>
    <property type="match status" value="1"/>
</dbReference>
<dbReference type="Pfam" id="PF13410">
    <property type="entry name" value="GST_C_2"/>
    <property type="match status" value="1"/>
</dbReference>
<dbReference type="Gene3D" id="3.40.30.10">
    <property type="entry name" value="Glutaredoxin"/>
    <property type="match status" value="1"/>
</dbReference>